<evidence type="ECO:0000256" key="2">
    <source>
        <dbReference type="SAM" id="MobiDB-lite"/>
    </source>
</evidence>
<keyword evidence="3" id="KW-0812">Transmembrane</keyword>
<dbReference type="PANTHER" id="PTHR33393">
    <property type="entry name" value="POLYGLUTAMINE SYNTHESIS ACCESSORY PROTEIN RV0574C-RELATED"/>
    <property type="match status" value="1"/>
</dbReference>
<dbReference type="PANTHER" id="PTHR33393:SF12">
    <property type="entry name" value="CAPSULE BIOSYNTHESIS PROTEIN CAPA"/>
    <property type="match status" value="1"/>
</dbReference>
<dbReference type="InterPro" id="IPR019079">
    <property type="entry name" value="Capsule_synth_CapA"/>
</dbReference>
<feature type="region of interest" description="Disordered" evidence="2">
    <location>
        <begin position="44"/>
        <end position="84"/>
    </location>
</feature>
<feature type="transmembrane region" description="Helical" evidence="3">
    <location>
        <begin position="7"/>
        <end position="26"/>
    </location>
</feature>
<dbReference type="CDD" id="cd07381">
    <property type="entry name" value="MPP_CapA"/>
    <property type="match status" value="1"/>
</dbReference>
<proteinExistence type="inferred from homology"/>
<dbReference type="Gene3D" id="3.60.21.10">
    <property type="match status" value="1"/>
</dbReference>
<protein>
    <submittedName>
        <fullName evidence="5">CapA family protein</fullName>
    </submittedName>
</protein>
<sequence length="405" mass="45340">MSKLNQFLLGLWIVSLSVLIFVILTMDNGHEIQVVEGHMNNESEQVADGKEDSDEIASQPSMVEQEPEQEHEPETVPEPEPEPVPVVTKETVRLAMMGDVLLHYRLAQYKDFTSSFAAVGSLMQSYDYLVANQESLPVGNKYALSGYPQFSSPPHILRDLQQAGVDMVTVANNHTVDKGEGGIRTLFENLDAQQMPYVGAYKNQEDKNTKRIIELGSIKIGMLAYTYGTNGLYLPKGSPFIVNYIDETTMKSDIEAIRSEVDVLVVSMHWGSEYAYEENDYQRTYAKMLNEAGVDIVFGTHPHVLQPYKKWISESQHETHVFYSLGNYFSTILTVPNTMIGGIASMEITKEGNVITINNPTMDATSVLLDADGVYRVYPLKDVEARSVKNLEWVKQVVGSEVSVY</sequence>
<name>A0ABS9U9U3_9BACL</name>
<dbReference type="Pfam" id="PF09587">
    <property type="entry name" value="PGA_cap"/>
    <property type="match status" value="1"/>
</dbReference>
<feature type="domain" description="Capsule synthesis protein CapA" evidence="4">
    <location>
        <begin position="93"/>
        <end position="332"/>
    </location>
</feature>
<organism evidence="5 6">
    <name type="scientific">Solibacillus palustris</name>
    <dbReference type="NCBI Taxonomy" id="2908203"/>
    <lineage>
        <taxon>Bacteria</taxon>
        <taxon>Bacillati</taxon>
        <taxon>Bacillota</taxon>
        <taxon>Bacilli</taxon>
        <taxon>Bacillales</taxon>
        <taxon>Caryophanaceae</taxon>
        <taxon>Solibacillus</taxon>
    </lineage>
</organism>
<evidence type="ECO:0000256" key="1">
    <source>
        <dbReference type="ARBA" id="ARBA00005662"/>
    </source>
</evidence>
<comment type="caution">
    <text evidence="5">The sequence shown here is derived from an EMBL/GenBank/DDBJ whole genome shotgun (WGS) entry which is preliminary data.</text>
</comment>
<comment type="similarity">
    <text evidence="1">Belongs to the CapA family.</text>
</comment>
<dbReference type="EMBL" id="JAKZFC010000001">
    <property type="protein sequence ID" value="MCH7321077.1"/>
    <property type="molecule type" value="Genomic_DNA"/>
</dbReference>
<dbReference type="InterPro" id="IPR029052">
    <property type="entry name" value="Metallo-depent_PP-like"/>
</dbReference>
<keyword evidence="3" id="KW-0472">Membrane</keyword>
<evidence type="ECO:0000313" key="5">
    <source>
        <dbReference type="EMBL" id="MCH7321077.1"/>
    </source>
</evidence>
<keyword evidence="6" id="KW-1185">Reference proteome</keyword>
<dbReference type="Proteomes" id="UP001316087">
    <property type="component" value="Unassembled WGS sequence"/>
</dbReference>
<evidence type="ECO:0000313" key="6">
    <source>
        <dbReference type="Proteomes" id="UP001316087"/>
    </source>
</evidence>
<evidence type="ECO:0000256" key="3">
    <source>
        <dbReference type="SAM" id="Phobius"/>
    </source>
</evidence>
<reference evidence="5 6" key="1">
    <citation type="submission" date="2022-03" db="EMBL/GenBank/DDBJ databases">
        <authorList>
            <person name="Jo J.-H."/>
            <person name="Im W.-T."/>
        </authorList>
    </citation>
    <scope>NUCLEOTIDE SEQUENCE [LARGE SCALE GENOMIC DNA]</scope>
    <source>
        <strain evidence="5 6">MA9</strain>
    </source>
</reference>
<dbReference type="SMART" id="SM00854">
    <property type="entry name" value="PGA_cap"/>
    <property type="match status" value="1"/>
</dbReference>
<dbReference type="InterPro" id="IPR052169">
    <property type="entry name" value="CW_Biosynth-Accessory"/>
</dbReference>
<gene>
    <name evidence="5" type="ORF">LZ480_04160</name>
</gene>
<dbReference type="RefSeq" id="WP_241368116.1">
    <property type="nucleotide sequence ID" value="NZ_JAKZFC010000001.1"/>
</dbReference>
<keyword evidence="3" id="KW-1133">Transmembrane helix</keyword>
<evidence type="ECO:0000259" key="4">
    <source>
        <dbReference type="SMART" id="SM00854"/>
    </source>
</evidence>
<dbReference type="SUPFAM" id="SSF56300">
    <property type="entry name" value="Metallo-dependent phosphatases"/>
    <property type="match status" value="1"/>
</dbReference>
<accession>A0ABS9U9U3</accession>